<comment type="caution">
    <text evidence="6">The sequence shown here is derived from an EMBL/GenBank/DDBJ whole genome shotgun (WGS) entry which is preliminary data.</text>
</comment>
<dbReference type="PANTHER" id="PTHR42978">
    <property type="entry name" value="QUORUM-QUENCHING LACTONASE YTNP-RELATED-RELATED"/>
    <property type="match status" value="1"/>
</dbReference>
<proteinExistence type="inferred from homology"/>
<reference evidence="6 7" key="1">
    <citation type="submission" date="2019-09" db="EMBL/GenBank/DDBJ databases">
        <title>Actinomadura physcomitrii sp. nov., a novel actinomycete isolated from moss [Physcomitrium sphaericum (Ludw) Fuernr].</title>
        <authorList>
            <person name="Zhuang X."/>
            <person name="Liu C."/>
        </authorList>
    </citation>
    <scope>NUCLEOTIDE SEQUENCE [LARGE SCALE GENOMIC DNA]</scope>
    <source>
        <strain evidence="6 7">HMC1</strain>
    </source>
</reference>
<dbReference type="EMBL" id="WBMT01000010">
    <property type="protein sequence ID" value="KAB2346895.1"/>
    <property type="molecule type" value="Genomic_DNA"/>
</dbReference>
<dbReference type="Gene3D" id="3.60.15.10">
    <property type="entry name" value="Ribonuclease Z/Hydroxyacylglutathione hydrolase-like"/>
    <property type="match status" value="1"/>
</dbReference>
<keyword evidence="7" id="KW-1185">Reference proteome</keyword>
<dbReference type="GO" id="GO:0016787">
    <property type="term" value="F:hydrolase activity"/>
    <property type="evidence" value="ECO:0007669"/>
    <property type="project" value="UniProtKB-KW"/>
</dbReference>
<evidence type="ECO:0000256" key="4">
    <source>
        <dbReference type="ARBA" id="ARBA00022801"/>
    </source>
</evidence>
<dbReference type="InterPro" id="IPR036866">
    <property type="entry name" value="RibonucZ/Hydroxyglut_hydro"/>
</dbReference>
<name>A0A6H9Z191_9ACTN</name>
<keyword evidence="4" id="KW-0378">Hydrolase</keyword>
<evidence type="ECO:0000313" key="7">
    <source>
        <dbReference type="Proteomes" id="UP000468735"/>
    </source>
</evidence>
<gene>
    <name evidence="6" type="ORF">F8566_22085</name>
</gene>
<keyword evidence="3" id="KW-0479">Metal-binding</keyword>
<evidence type="ECO:0000256" key="1">
    <source>
        <dbReference type="ARBA" id="ARBA00001947"/>
    </source>
</evidence>
<dbReference type="InterPro" id="IPR051013">
    <property type="entry name" value="MBL_superfamily_lactonases"/>
</dbReference>
<protein>
    <recommendedName>
        <fullName evidence="8">MBL fold metallo-hydrolase</fullName>
    </recommendedName>
</protein>
<comment type="similarity">
    <text evidence="2">Belongs to the metallo-beta-lactamase superfamily.</text>
</comment>
<accession>A0A6H9Z191</accession>
<dbReference type="OrthoDB" id="5177904at2"/>
<keyword evidence="5" id="KW-0862">Zinc</keyword>
<evidence type="ECO:0000256" key="5">
    <source>
        <dbReference type="ARBA" id="ARBA00022833"/>
    </source>
</evidence>
<dbReference type="Proteomes" id="UP000468735">
    <property type="component" value="Unassembled WGS sequence"/>
</dbReference>
<dbReference type="RefSeq" id="WP_151562782.1">
    <property type="nucleotide sequence ID" value="NZ_WBMT01000010.1"/>
</dbReference>
<evidence type="ECO:0008006" key="8">
    <source>
        <dbReference type="Google" id="ProtNLM"/>
    </source>
</evidence>
<evidence type="ECO:0000313" key="6">
    <source>
        <dbReference type="EMBL" id="KAB2346895.1"/>
    </source>
</evidence>
<dbReference type="PANTHER" id="PTHR42978:SF7">
    <property type="entry name" value="METALLO-HYDROLASE RV2300C-RELATED"/>
    <property type="match status" value="1"/>
</dbReference>
<dbReference type="AlphaFoldDB" id="A0A6H9Z191"/>
<dbReference type="GO" id="GO:0046872">
    <property type="term" value="F:metal ion binding"/>
    <property type="evidence" value="ECO:0007669"/>
    <property type="project" value="UniProtKB-KW"/>
</dbReference>
<organism evidence="6 7">
    <name type="scientific">Actinomadura rudentiformis</name>
    <dbReference type="NCBI Taxonomy" id="359158"/>
    <lineage>
        <taxon>Bacteria</taxon>
        <taxon>Bacillati</taxon>
        <taxon>Actinomycetota</taxon>
        <taxon>Actinomycetes</taxon>
        <taxon>Streptosporangiales</taxon>
        <taxon>Thermomonosporaceae</taxon>
        <taxon>Actinomadura</taxon>
    </lineage>
</organism>
<comment type="cofactor">
    <cofactor evidence="1">
        <name>Zn(2+)</name>
        <dbReference type="ChEBI" id="CHEBI:29105"/>
    </cofactor>
</comment>
<sequence>MAPTPTAVLKRLNPLPSAPPVAPPAQAHPLAIPVPEAVELGAPITTLERIHRTEGGPGAALRIARTAATDFKREFTATGTPAHVSTHDLVTLPYPTKFGLWRAPASPSPFLFITNRLVIVRWTDSDGRRRTLLWEPSDTGLGGNTPYFAALQARTPKPLLDTMVHFKATALERLAEVGIDTAEVDYVAFDHLHTQDVRHLIGTIKPQADISPNAPVAAWLPKAKLVVQRTELEAMRDLHPLQRPWYQPDTYVDLDPERILPIDGDRLLAPGVAIIRTPGHATGNQTLVLNTGTGVWALSENMIATECLTPEHSKIPGVKGWARTWGQEVIINANVLETIATQYNSCVVEKTLVDRSQRDSRFLQFFPTSELTARPVFSPGTSPTFVHGSLHHGT</sequence>
<evidence type="ECO:0000256" key="2">
    <source>
        <dbReference type="ARBA" id="ARBA00007749"/>
    </source>
</evidence>
<dbReference type="SUPFAM" id="SSF56281">
    <property type="entry name" value="Metallo-hydrolase/oxidoreductase"/>
    <property type="match status" value="1"/>
</dbReference>
<evidence type="ECO:0000256" key="3">
    <source>
        <dbReference type="ARBA" id="ARBA00022723"/>
    </source>
</evidence>